<gene>
    <name evidence="3" type="ORF">DSM106972_015930</name>
</gene>
<proteinExistence type="predicted"/>
<feature type="compositionally biased region" description="Basic and acidic residues" evidence="2">
    <location>
        <begin position="734"/>
        <end position="747"/>
    </location>
</feature>
<dbReference type="AlphaFoldDB" id="A0A3S1AQ70"/>
<protein>
    <submittedName>
        <fullName evidence="3">Uncharacterized protein</fullName>
    </submittedName>
</protein>
<feature type="compositionally biased region" description="Polar residues" evidence="2">
    <location>
        <begin position="749"/>
        <end position="765"/>
    </location>
</feature>
<name>A0A3S1AQ70_9CYAN</name>
<feature type="coiled-coil region" evidence="1">
    <location>
        <begin position="226"/>
        <end position="253"/>
    </location>
</feature>
<dbReference type="RefSeq" id="WP_127080230.1">
    <property type="nucleotide sequence ID" value="NZ_RSCL01000003.1"/>
</dbReference>
<evidence type="ECO:0000313" key="3">
    <source>
        <dbReference type="EMBL" id="RUT08425.1"/>
    </source>
</evidence>
<dbReference type="Proteomes" id="UP000271624">
    <property type="component" value="Unassembled WGS sequence"/>
</dbReference>
<evidence type="ECO:0000313" key="4">
    <source>
        <dbReference type="Proteomes" id="UP000271624"/>
    </source>
</evidence>
<sequence>MQPRPYDAVLGGRVKSVEQIVKSTPPKLDKFLTKQGKYLRVSKKSILASKKVTEAMQNGRWSQVGSKFGAFMKLAGIAINIFGVLMGVGNLLLSSQINESAIRNFEILSKSLTRSLQATLVVNSRVTALNKQFEKLKRDLDATKVTLYGDVQNLLRNLPRVRKTANDALFEVRAGRAKLEALIAAAAKKGNDALFEVRAGRAKLEAQIAAAAKKGNDALFEVRAGRAKLEVSLNQQNTRVNSLNTRVQTVENKLRLIPTTPNNNPNTNDLVRKFDFPNLIRQNAQTINNITEPFTAKYVDGKLESVRKGFDGKLSQKLDKDKLITEIQQKSGDIIRIITPAITNAISPVATSVKGLELTVPNLAQAIGNLSQKFGGFRTDLDNNTRRIDRESIDNDRQAIDIEVLKQKVREQEKVNAEGNKKLDDLLKWSLGIPPILALIPRKTADLVNPNIPSKNDIKNIVRDNTPQSSCRFTEVPIYDAANGVKTQVSALDAAQTALITANTAISNTINDKIGTAIPNGGLGGAIGRIFENKIIDRAIAYITMVTSLHNALMLSNNLAQTLFSAGDTILQAFGVKIKDAKGDEIGIGNVINGMFESTFKLIFGDDNYSGMRKAWLTYSRIYQSASNLLNNVQSMFDTARSIAEMTVANVGKIGNALKKAGAVYENAYNWMSEKASAATARQQSFEKFRQGLESAENIASSVESVASDVVSIQSELNEFKQNKDNFISAVNGETEKKEQDEQKEKPNLTLTFDGSNLSRSDSDE</sequence>
<reference evidence="3" key="2">
    <citation type="journal article" date="2019" name="Genome Biol. Evol.">
        <title>Day and night: Metabolic profiles and evolutionary relationships of six axenic non-marine cyanobacteria.</title>
        <authorList>
            <person name="Will S.E."/>
            <person name="Henke P."/>
            <person name="Boedeker C."/>
            <person name="Huang S."/>
            <person name="Brinkmann H."/>
            <person name="Rohde M."/>
            <person name="Jarek M."/>
            <person name="Friedl T."/>
            <person name="Seufert S."/>
            <person name="Schumacher M."/>
            <person name="Overmann J."/>
            <person name="Neumann-Schaal M."/>
            <person name="Petersen J."/>
        </authorList>
    </citation>
    <scope>NUCLEOTIDE SEQUENCE [LARGE SCALE GENOMIC DNA]</scope>
    <source>
        <strain evidence="3">PCC 7102</strain>
    </source>
</reference>
<organism evidence="3 4">
    <name type="scientific">Dulcicalothrix desertica PCC 7102</name>
    <dbReference type="NCBI Taxonomy" id="232991"/>
    <lineage>
        <taxon>Bacteria</taxon>
        <taxon>Bacillati</taxon>
        <taxon>Cyanobacteriota</taxon>
        <taxon>Cyanophyceae</taxon>
        <taxon>Nostocales</taxon>
        <taxon>Calotrichaceae</taxon>
        <taxon>Dulcicalothrix</taxon>
    </lineage>
</organism>
<accession>A0A3S1AQ70</accession>
<keyword evidence="4" id="KW-1185">Reference proteome</keyword>
<reference evidence="3" key="1">
    <citation type="submission" date="2018-12" db="EMBL/GenBank/DDBJ databases">
        <authorList>
            <person name="Will S."/>
            <person name="Neumann-Schaal M."/>
            <person name="Henke P."/>
        </authorList>
    </citation>
    <scope>NUCLEOTIDE SEQUENCE</scope>
    <source>
        <strain evidence="3">PCC 7102</strain>
    </source>
</reference>
<feature type="region of interest" description="Disordered" evidence="2">
    <location>
        <begin position="731"/>
        <end position="765"/>
    </location>
</feature>
<comment type="caution">
    <text evidence="3">The sequence shown here is derived from an EMBL/GenBank/DDBJ whole genome shotgun (WGS) entry which is preliminary data.</text>
</comment>
<dbReference type="OrthoDB" id="531469at2"/>
<keyword evidence="1" id="KW-0175">Coiled coil</keyword>
<evidence type="ECO:0000256" key="2">
    <source>
        <dbReference type="SAM" id="MobiDB-lite"/>
    </source>
</evidence>
<evidence type="ECO:0000256" key="1">
    <source>
        <dbReference type="SAM" id="Coils"/>
    </source>
</evidence>
<dbReference type="EMBL" id="RSCL01000003">
    <property type="protein sequence ID" value="RUT08425.1"/>
    <property type="molecule type" value="Genomic_DNA"/>
</dbReference>